<dbReference type="AlphaFoldDB" id="G5BE52"/>
<feature type="transmembrane region" description="Helical" evidence="7">
    <location>
        <begin position="12"/>
        <end position="37"/>
    </location>
</feature>
<dbReference type="Proteomes" id="UP000006813">
    <property type="component" value="Unassembled WGS sequence"/>
</dbReference>
<dbReference type="eggNOG" id="KOG3656">
    <property type="taxonomic scope" value="Eukaryota"/>
</dbReference>
<evidence type="ECO:0000313" key="10">
    <source>
        <dbReference type="Proteomes" id="UP000006813"/>
    </source>
</evidence>
<evidence type="ECO:0000256" key="6">
    <source>
        <dbReference type="ARBA" id="ARBA00023170"/>
    </source>
</evidence>
<dbReference type="GO" id="GO:0004930">
    <property type="term" value="F:G protein-coupled receptor activity"/>
    <property type="evidence" value="ECO:0007669"/>
    <property type="project" value="InterPro"/>
</dbReference>
<keyword evidence="3 7" id="KW-0812">Transmembrane</keyword>
<dbReference type="PROSITE" id="PS50262">
    <property type="entry name" value="G_PROTEIN_RECEP_F1_2"/>
    <property type="match status" value="1"/>
</dbReference>
<dbReference type="PRINTS" id="PR00237">
    <property type="entry name" value="GPCRRHODOPSN"/>
</dbReference>
<gene>
    <name evidence="9" type="ORF">GW7_21107</name>
</gene>
<dbReference type="InterPro" id="IPR017452">
    <property type="entry name" value="GPCR_Rhodpsn_7TM"/>
</dbReference>
<dbReference type="EMBL" id="JH169795">
    <property type="protein sequence ID" value="EHB07563.1"/>
    <property type="molecule type" value="Genomic_DNA"/>
</dbReference>
<comment type="subcellular location">
    <subcellularLocation>
        <location evidence="1">Cell membrane</location>
        <topology evidence="1">Multi-pass membrane protein</topology>
    </subcellularLocation>
</comment>
<dbReference type="GO" id="GO:0042277">
    <property type="term" value="F:peptide binding"/>
    <property type="evidence" value="ECO:0007669"/>
    <property type="project" value="TreeGrafter"/>
</dbReference>
<evidence type="ECO:0000256" key="3">
    <source>
        <dbReference type="ARBA" id="ARBA00022692"/>
    </source>
</evidence>
<protein>
    <submittedName>
        <fullName evidence="9">Neuropeptide FF receptor 2</fullName>
    </submittedName>
</protein>
<dbReference type="InterPro" id="IPR000276">
    <property type="entry name" value="GPCR_Rhodpsn"/>
</dbReference>
<dbReference type="SUPFAM" id="SSF81321">
    <property type="entry name" value="Family A G protein-coupled receptor-like"/>
    <property type="match status" value="1"/>
</dbReference>
<keyword evidence="5 7" id="KW-0472">Membrane</keyword>
<evidence type="ECO:0000259" key="8">
    <source>
        <dbReference type="PROSITE" id="PS50262"/>
    </source>
</evidence>
<name>G5BE52_HETGA</name>
<dbReference type="GO" id="GO:0005886">
    <property type="term" value="C:plasma membrane"/>
    <property type="evidence" value="ECO:0007669"/>
    <property type="project" value="UniProtKB-SubCell"/>
</dbReference>
<evidence type="ECO:0000256" key="4">
    <source>
        <dbReference type="ARBA" id="ARBA00022989"/>
    </source>
</evidence>
<dbReference type="STRING" id="10181.G5BE52"/>
<dbReference type="GO" id="GO:0032870">
    <property type="term" value="P:cellular response to hormone stimulus"/>
    <property type="evidence" value="ECO:0007669"/>
    <property type="project" value="TreeGrafter"/>
</dbReference>
<evidence type="ECO:0000256" key="5">
    <source>
        <dbReference type="ARBA" id="ARBA00023136"/>
    </source>
</evidence>
<keyword evidence="2" id="KW-1003">Cell membrane</keyword>
<dbReference type="Pfam" id="PF00001">
    <property type="entry name" value="7tm_1"/>
    <property type="match status" value="1"/>
</dbReference>
<sequence length="109" mass="12828">MRKIYTTVLFTTVYVAPLSLIVVMYGRIGISLFKTTVPHTGKRNQEHWHMVSKKKQKIIKMLLTVALLFMLSWLPLWTLMMLSDYADLSSNELQVINIYIYPFAHWMAF</sequence>
<keyword evidence="6 9" id="KW-0675">Receptor</keyword>
<keyword evidence="4 7" id="KW-1133">Transmembrane helix</keyword>
<evidence type="ECO:0000313" key="9">
    <source>
        <dbReference type="EMBL" id="EHB07563.1"/>
    </source>
</evidence>
<proteinExistence type="predicted"/>
<feature type="domain" description="G-protein coupled receptors family 1 profile" evidence="8">
    <location>
        <begin position="1"/>
        <end position="109"/>
    </location>
</feature>
<evidence type="ECO:0000256" key="2">
    <source>
        <dbReference type="ARBA" id="ARBA00022475"/>
    </source>
</evidence>
<dbReference type="PANTHER" id="PTHR24241:SF132">
    <property type="entry name" value="NEUROPEPTIDE FF RECEPTOR 2"/>
    <property type="match status" value="1"/>
</dbReference>
<dbReference type="Gene3D" id="1.20.1070.10">
    <property type="entry name" value="Rhodopsin 7-helix transmembrane proteins"/>
    <property type="match status" value="1"/>
</dbReference>
<evidence type="ECO:0000256" key="1">
    <source>
        <dbReference type="ARBA" id="ARBA00004651"/>
    </source>
</evidence>
<dbReference type="InParanoid" id="G5BE52"/>
<organism evidence="9 10">
    <name type="scientific">Heterocephalus glaber</name>
    <name type="common">Naked mole rat</name>
    <dbReference type="NCBI Taxonomy" id="10181"/>
    <lineage>
        <taxon>Eukaryota</taxon>
        <taxon>Metazoa</taxon>
        <taxon>Chordata</taxon>
        <taxon>Craniata</taxon>
        <taxon>Vertebrata</taxon>
        <taxon>Euteleostomi</taxon>
        <taxon>Mammalia</taxon>
        <taxon>Eutheria</taxon>
        <taxon>Euarchontoglires</taxon>
        <taxon>Glires</taxon>
        <taxon>Rodentia</taxon>
        <taxon>Hystricomorpha</taxon>
        <taxon>Bathyergidae</taxon>
        <taxon>Heterocephalus</taxon>
    </lineage>
</organism>
<evidence type="ECO:0000256" key="7">
    <source>
        <dbReference type="SAM" id="Phobius"/>
    </source>
</evidence>
<accession>G5BE52</accession>
<feature type="transmembrane region" description="Helical" evidence="7">
    <location>
        <begin position="58"/>
        <end position="80"/>
    </location>
</feature>
<reference evidence="9 10" key="1">
    <citation type="journal article" date="2011" name="Nature">
        <title>Genome sequencing reveals insights into physiology and longevity of the naked mole rat.</title>
        <authorList>
            <person name="Kim E.B."/>
            <person name="Fang X."/>
            <person name="Fushan A.A."/>
            <person name="Huang Z."/>
            <person name="Lobanov A.V."/>
            <person name="Han L."/>
            <person name="Marino S.M."/>
            <person name="Sun X."/>
            <person name="Turanov A.A."/>
            <person name="Yang P."/>
            <person name="Yim S.H."/>
            <person name="Zhao X."/>
            <person name="Kasaikina M.V."/>
            <person name="Stoletzki N."/>
            <person name="Peng C."/>
            <person name="Polak P."/>
            <person name="Xiong Z."/>
            <person name="Kiezun A."/>
            <person name="Zhu Y."/>
            <person name="Chen Y."/>
            <person name="Kryukov G.V."/>
            <person name="Zhang Q."/>
            <person name="Peshkin L."/>
            <person name="Yang L."/>
            <person name="Bronson R.T."/>
            <person name="Buffenstein R."/>
            <person name="Wang B."/>
            <person name="Han C."/>
            <person name="Li Q."/>
            <person name="Chen L."/>
            <person name="Zhao W."/>
            <person name="Sunyaev S.R."/>
            <person name="Park T.J."/>
            <person name="Zhang G."/>
            <person name="Wang J."/>
            <person name="Gladyshev V.N."/>
        </authorList>
    </citation>
    <scope>NUCLEOTIDE SEQUENCE [LARGE SCALE GENOMIC DNA]</scope>
</reference>
<dbReference type="PANTHER" id="PTHR24241">
    <property type="entry name" value="NEUROPEPTIDE RECEPTOR-RELATED G-PROTEIN COUPLED RECEPTOR"/>
    <property type="match status" value="1"/>
</dbReference>